<feature type="transmembrane region" description="Helical" evidence="1">
    <location>
        <begin position="303"/>
        <end position="321"/>
    </location>
</feature>
<protein>
    <submittedName>
        <fullName evidence="2">Uncharacterized protein</fullName>
    </submittedName>
</protein>
<gene>
    <name evidence="2" type="ORF">GCM10007298_35440</name>
</gene>
<keyword evidence="1" id="KW-1133">Transmembrane helix</keyword>
<dbReference type="Proteomes" id="UP000632454">
    <property type="component" value="Unassembled WGS sequence"/>
</dbReference>
<reference evidence="3" key="1">
    <citation type="journal article" date="2019" name="Int. J. Syst. Evol. Microbiol.">
        <title>The Global Catalogue of Microorganisms (GCM) 10K type strain sequencing project: providing services to taxonomists for standard genome sequencing and annotation.</title>
        <authorList>
            <consortium name="The Broad Institute Genomics Platform"/>
            <consortium name="The Broad Institute Genome Sequencing Center for Infectious Disease"/>
            <person name="Wu L."/>
            <person name="Ma J."/>
        </authorList>
    </citation>
    <scope>NUCLEOTIDE SEQUENCE [LARGE SCALE GENOMIC DNA]</scope>
    <source>
        <strain evidence="3">CCM 7855</strain>
    </source>
</reference>
<feature type="transmembrane region" description="Helical" evidence="1">
    <location>
        <begin position="228"/>
        <end position="249"/>
    </location>
</feature>
<feature type="transmembrane region" description="Helical" evidence="1">
    <location>
        <begin position="327"/>
        <end position="347"/>
    </location>
</feature>
<evidence type="ECO:0000313" key="2">
    <source>
        <dbReference type="EMBL" id="GGF36633.1"/>
    </source>
</evidence>
<feature type="transmembrane region" description="Helical" evidence="1">
    <location>
        <begin position="21"/>
        <end position="46"/>
    </location>
</feature>
<dbReference type="RefSeq" id="WP_229705273.1">
    <property type="nucleotide sequence ID" value="NZ_BMCS01000002.1"/>
</dbReference>
<dbReference type="EMBL" id="BMCS01000002">
    <property type="protein sequence ID" value="GGF36633.1"/>
    <property type="molecule type" value="Genomic_DNA"/>
</dbReference>
<name>A0ABQ1V380_9NOCA</name>
<keyword evidence="3" id="KW-1185">Reference proteome</keyword>
<feature type="transmembrane region" description="Helical" evidence="1">
    <location>
        <begin position="86"/>
        <end position="107"/>
    </location>
</feature>
<sequence>MTTKVGAARGTRGSLLVRSVYGSPAVESFVIIAIVTILITRLYLWITDYPQVGSGSLHIAHALYGGALMTVALVVGWLMIGFAARVTAIVAGGIGLGLFLDEIGKFVTKTNDYFYGPSAEIMYICLVVVLVAARLIRDFRHPSVTESLANAAAIAAEGVAHGLPDARRQWAVEFLDRATEQGADPRATAGIRATLDACPPSSDRLRRLRLRVPSLVPGFLRSPRWVSVMGWLMVVTSIVTVVSGALGMFVDGITTARDSVELVFTPPTISNLILFGSGCVTVALALPSLLARCRTTALWPLRFLRAAALIFTTFNALVDFAQQGFGALASLAVGLFTLAVISHHLAVATRERAAVSTDELRI</sequence>
<feature type="transmembrane region" description="Helical" evidence="1">
    <location>
        <begin position="269"/>
        <end position="291"/>
    </location>
</feature>
<accession>A0ABQ1V380</accession>
<organism evidence="2 3">
    <name type="scientific">Williamsia phyllosphaerae</name>
    <dbReference type="NCBI Taxonomy" id="885042"/>
    <lineage>
        <taxon>Bacteria</taxon>
        <taxon>Bacillati</taxon>
        <taxon>Actinomycetota</taxon>
        <taxon>Actinomycetes</taxon>
        <taxon>Mycobacteriales</taxon>
        <taxon>Nocardiaceae</taxon>
        <taxon>Williamsia</taxon>
    </lineage>
</organism>
<keyword evidence="1" id="KW-0812">Transmembrane</keyword>
<evidence type="ECO:0000256" key="1">
    <source>
        <dbReference type="SAM" id="Phobius"/>
    </source>
</evidence>
<feature type="transmembrane region" description="Helical" evidence="1">
    <location>
        <begin position="113"/>
        <end position="133"/>
    </location>
</feature>
<keyword evidence="1" id="KW-0472">Membrane</keyword>
<comment type="caution">
    <text evidence="2">The sequence shown here is derived from an EMBL/GenBank/DDBJ whole genome shotgun (WGS) entry which is preliminary data.</text>
</comment>
<proteinExistence type="predicted"/>
<feature type="transmembrane region" description="Helical" evidence="1">
    <location>
        <begin position="58"/>
        <end position="79"/>
    </location>
</feature>
<evidence type="ECO:0000313" key="3">
    <source>
        <dbReference type="Proteomes" id="UP000632454"/>
    </source>
</evidence>